<dbReference type="PROSITE" id="PS00571">
    <property type="entry name" value="AMIDASES"/>
    <property type="match status" value="1"/>
</dbReference>
<keyword evidence="3" id="KW-1185">Reference proteome</keyword>
<dbReference type="RefSeq" id="WP_089344317.1">
    <property type="nucleotide sequence ID" value="NZ_CP067130.1"/>
</dbReference>
<organism evidence="2 3">
    <name type="scientific">Paracoccus seriniphilus</name>
    <dbReference type="NCBI Taxonomy" id="184748"/>
    <lineage>
        <taxon>Bacteria</taxon>
        <taxon>Pseudomonadati</taxon>
        <taxon>Pseudomonadota</taxon>
        <taxon>Alphaproteobacteria</taxon>
        <taxon>Rhodobacterales</taxon>
        <taxon>Paracoccaceae</taxon>
        <taxon>Paracoccus</taxon>
    </lineage>
</organism>
<gene>
    <name evidence="2" type="ORF">SAMN05444959_106131</name>
</gene>
<dbReference type="PANTHER" id="PTHR43372:SF4">
    <property type="entry name" value="FATTY-ACID AMIDE HYDROLASE 2"/>
    <property type="match status" value="1"/>
</dbReference>
<evidence type="ECO:0000313" key="3">
    <source>
        <dbReference type="Proteomes" id="UP000198307"/>
    </source>
</evidence>
<evidence type="ECO:0000313" key="2">
    <source>
        <dbReference type="EMBL" id="SNT73951.1"/>
    </source>
</evidence>
<name>A0A239PUH3_9RHOB</name>
<dbReference type="OrthoDB" id="9777859at2"/>
<proteinExistence type="predicted"/>
<reference evidence="2 3" key="1">
    <citation type="submission" date="2017-07" db="EMBL/GenBank/DDBJ databases">
        <authorList>
            <person name="Sun Z.S."/>
            <person name="Albrecht U."/>
            <person name="Echele G."/>
            <person name="Lee C.C."/>
        </authorList>
    </citation>
    <scope>NUCLEOTIDE SEQUENCE [LARGE SCALE GENOMIC DNA]</scope>
    <source>
        <strain evidence="2 3">DSM 14827</strain>
    </source>
</reference>
<dbReference type="NCBIfam" id="NF005687">
    <property type="entry name" value="PRK07487.1"/>
    <property type="match status" value="1"/>
</dbReference>
<dbReference type="EMBL" id="FZQB01000006">
    <property type="protein sequence ID" value="SNT73951.1"/>
    <property type="molecule type" value="Genomic_DNA"/>
</dbReference>
<dbReference type="AlphaFoldDB" id="A0A239PUH3"/>
<protein>
    <submittedName>
        <fullName evidence="2">Amidase</fullName>
    </submittedName>
</protein>
<accession>A0A239PUH3</accession>
<sequence>MTDTATGPIWALTAAQIAQAIRSSELSAVEVAQATLDRLDAVNPSLNAIVDHRPEEVLEQARAVDASRTAGETLGPLAGVPVTIKINIDQKGFATSNGLRSRADLIATENNPVVDGLLRAGAVLLGRTNTPAFSARYFTDNQLFGATHNPRHPSLGPGGSSGGAAAAIASGMGAIAHGNDIGGSIRYPAYACGVHGLRPGLGRVATHNATSPHRPIGAQLMAVQGPLARTVGDLRMGFAAMSGRDIRDPWWFGGEDMTRDIPKRAAFCAHPEGIETASEVEAALRDAAGRLRDAGWQVTELERIPPLKESSRIMHMLWVADNQKQTLQAALDEGDPGAIFTLKGAIDWIGELGDDELGAALTRRAALVRDWLAFLDQWPVLLLPPSSRLPFGPDEDLKKGFEYVTENQYFMTGLPAIGMPALMVSTGLTGDHVPVGVQVLAGRGREELCLQAGEAIEAAGTAPSPIDPVSV</sequence>
<feature type="domain" description="Amidase" evidence="1">
    <location>
        <begin position="30"/>
        <end position="450"/>
    </location>
</feature>
<dbReference type="InterPro" id="IPR023631">
    <property type="entry name" value="Amidase_dom"/>
</dbReference>
<dbReference type="PANTHER" id="PTHR43372">
    <property type="entry name" value="FATTY-ACID AMIDE HYDROLASE"/>
    <property type="match status" value="1"/>
</dbReference>
<dbReference type="Proteomes" id="UP000198307">
    <property type="component" value="Unassembled WGS sequence"/>
</dbReference>
<dbReference type="InterPro" id="IPR052739">
    <property type="entry name" value="FAAH2"/>
</dbReference>
<dbReference type="SUPFAM" id="SSF75304">
    <property type="entry name" value="Amidase signature (AS) enzymes"/>
    <property type="match status" value="1"/>
</dbReference>
<dbReference type="InterPro" id="IPR020556">
    <property type="entry name" value="Amidase_CS"/>
</dbReference>
<dbReference type="InterPro" id="IPR036928">
    <property type="entry name" value="AS_sf"/>
</dbReference>
<dbReference type="GO" id="GO:0012505">
    <property type="term" value="C:endomembrane system"/>
    <property type="evidence" value="ECO:0007669"/>
    <property type="project" value="TreeGrafter"/>
</dbReference>
<evidence type="ECO:0000259" key="1">
    <source>
        <dbReference type="Pfam" id="PF01425"/>
    </source>
</evidence>
<dbReference type="Pfam" id="PF01425">
    <property type="entry name" value="Amidase"/>
    <property type="match status" value="1"/>
</dbReference>
<dbReference type="Gene3D" id="3.90.1300.10">
    <property type="entry name" value="Amidase signature (AS) domain"/>
    <property type="match status" value="1"/>
</dbReference>